<evidence type="ECO:0000256" key="1">
    <source>
        <dbReference type="SAM" id="SignalP"/>
    </source>
</evidence>
<dbReference type="Pfam" id="PF13624">
    <property type="entry name" value="SurA_N_3"/>
    <property type="match status" value="1"/>
</dbReference>
<sequence>MFRRRTSLSLSAAVAVLVAAPLLTACGSEAHPGAAAVVGGERITMGQVQSQVRAVRAAQNESDRSAELIRNTEQLTRGTVSSLVFERVLERAAEDAGVTVNRGEIQRAREEAERNVGGPEELEAMMLQQRAVAPDEIDRAVRSQLLVQKLAEKLGANLQTPQGQQEITQALAEASEELDVTVNPRFGAWDDKQITLADTKEPWIRNVSNPDPQQPA</sequence>
<dbReference type="PANTHER" id="PTHR47245:SF2">
    <property type="entry name" value="PEPTIDYL-PROLYL CIS-TRANS ISOMERASE HP_0175-RELATED"/>
    <property type="match status" value="1"/>
</dbReference>
<protein>
    <submittedName>
        <fullName evidence="2">SurA N-terminal domain-containing protein</fullName>
    </submittedName>
</protein>
<keyword evidence="1" id="KW-0732">Signal</keyword>
<name>A0A1H9H4L7_9ACTN</name>
<evidence type="ECO:0000313" key="3">
    <source>
        <dbReference type="Proteomes" id="UP000199055"/>
    </source>
</evidence>
<evidence type="ECO:0000313" key="2">
    <source>
        <dbReference type="EMBL" id="SEQ57285.1"/>
    </source>
</evidence>
<dbReference type="InterPro" id="IPR027304">
    <property type="entry name" value="Trigger_fact/SurA_dom_sf"/>
</dbReference>
<keyword evidence="3" id="KW-1185">Reference proteome</keyword>
<dbReference type="STRING" id="403935.SAMN05216481_110106"/>
<dbReference type="InterPro" id="IPR050245">
    <property type="entry name" value="PrsA_foldase"/>
</dbReference>
<organism evidence="2 3">
    <name type="scientific">Streptomyces radiopugnans</name>
    <dbReference type="NCBI Taxonomy" id="403935"/>
    <lineage>
        <taxon>Bacteria</taxon>
        <taxon>Bacillati</taxon>
        <taxon>Actinomycetota</taxon>
        <taxon>Actinomycetes</taxon>
        <taxon>Kitasatosporales</taxon>
        <taxon>Streptomycetaceae</taxon>
        <taxon>Streptomyces</taxon>
    </lineage>
</organism>
<feature type="chain" id="PRO_5038697448" evidence="1">
    <location>
        <begin position="26"/>
        <end position="216"/>
    </location>
</feature>
<dbReference type="AlphaFoldDB" id="A0A1H9H4L7"/>
<dbReference type="SUPFAM" id="SSF109998">
    <property type="entry name" value="Triger factor/SurA peptide-binding domain-like"/>
    <property type="match status" value="1"/>
</dbReference>
<accession>A0A1H9H4L7</accession>
<gene>
    <name evidence="2" type="ORF">SAMN05216481_110106</name>
</gene>
<dbReference type="RefSeq" id="WP_093660914.1">
    <property type="nucleotide sequence ID" value="NZ_FOET01000010.1"/>
</dbReference>
<reference evidence="3" key="1">
    <citation type="submission" date="2016-10" db="EMBL/GenBank/DDBJ databases">
        <authorList>
            <person name="Varghese N."/>
            <person name="Submissions S."/>
        </authorList>
    </citation>
    <scope>NUCLEOTIDE SEQUENCE [LARGE SCALE GENOMIC DNA]</scope>
    <source>
        <strain evidence="3">CGMCC 4.3519</strain>
    </source>
</reference>
<dbReference type="EMBL" id="FOET01000010">
    <property type="protein sequence ID" value="SEQ57285.1"/>
    <property type="molecule type" value="Genomic_DNA"/>
</dbReference>
<dbReference type="PANTHER" id="PTHR47245">
    <property type="entry name" value="PEPTIDYLPROLYL ISOMERASE"/>
    <property type="match status" value="1"/>
</dbReference>
<dbReference type="Gene3D" id="1.10.4030.10">
    <property type="entry name" value="Porin chaperone SurA, peptide-binding domain"/>
    <property type="match status" value="1"/>
</dbReference>
<dbReference type="Proteomes" id="UP000199055">
    <property type="component" value="Unassembled WGS sequence"/>
</dbReference>
<dbReference type="PROSITE" id="PS51257">
    <property type="entry name" value="PROKAR_LIPOPROTEIN"/>
    <property type="match status" value="1"/>
</dbReference>
<feature type="signal peptide" evidence="1">
    <location>
        <begin position="1"/>
        <end position="25"/>
    </location>
</feature>
<proteinExistence type="predicted"/>